<organism evidence="3 4">
    <name type="scientific">Streptococcus bovimastitidis</name>
    <dbReference type="NCBI Taxonomy" id="1856638"/>
    <lineage>
        <taxon>Bacteria</taxon>
        <taxon>Bacillati</taxon>
        <taxon>Bacillota</taxon>
        <taxon>Bacilli</taxon>
        <taxon>Lactobacillales</taxon>
        <taxon>Streptococcaceae</taxon>
        <taxon>Streptococcus</taxon>
    </lineage>
</organism>
<keyword evidence="1" id="KW-1133">Transmembrane helix</keyword>
<dbReference type="PANTHER" id="PTHR40448:SF1">
    <property type="entry name" value="TWO-COMPONENT SENSOR HISTIDINE KINASE"/>
    <property type="match status" value="1"/>
</dbReference>
<dbReference type="Pfam" id="PF14501">
    <property type="entry name" value="HATPase_c_5"/>
    <property type="match status" value="1"/>
</dbReference>
<evidence type="ECO:0000256" key="1">
    <source>
        <dbReference type="SAM" id="Phobius"/>
    </source>
</evidence>
<name>A0A1L8MLX8_9STRE</name>
<accession>A0A1L8MLX8</accession>
<dbReference type="GO" id="GO:0016301">
    <property type="term" value="F:kinase activity"/>
    <property type="evidence" value="ECO:0007669"/>
    <property type="project" value="UniProtKB-KW"/>
</dbReference>
<dbReference type="GO" id="GO:0042802">
    <property type="term" value="F:identical protein binding"/>
    <property type="evidence" value="ECO:0007669"/>
    <property type="project" value="TreeGrafter"/>
</dbReference>
<dbReference type="RefSeq" id="WP_071794031.1">
    <property type="nucleotide sequence ID" value="NZ_LZDD01000002.1"/>
</dbReference>
<feature type="transmembrane region" description="Helical" evidence="1">
    <location>
        <begin position="196"/>
        <end position="212"/>
    </location>
</feature>
<proteinExistence type="predicted"/>
<feature type="domain" description="Sensor histidine kinase NatK-like C-terminal" evidence="2">
    <location>
        <begin position="342"/>
        <end position="442"/>
    </location>
</feature>
<dbReference type="EMBL" id="LZDD01000002">
    <property type="protein sequence ID" value="OJF71780.1"/>
    <property type="molecule type" value="Genomic_DNA"/>
</dbReference>
<keyword evidence="4" id="KW-1185">Reference proteome</keyword>
<dbReference type="Gene3D" id="3.30.565.10">
    <property type="entry name" value="Histidine kinase-like ATPase, C-terminal domain"/>
    <property type="match status" value="1"/>
</dbReference>
<dbReference type="OrthoDB" id="1656061at2"/>
<feature type="transmembrane region" description="Helical" evidence="1">
    <location>
        <begin position="39"/>
        <end position="67"/>
    </location>
</feature>
<keyword evidence="1" id="KW-0812">Transmembrane</keyword>
<feature type="transmembrane region" description="Helical" evidence="1">
    <location>
        <begin position="158"/>
        <end position="176"/>
    </location>
</feature>
<sequence length="448" mass="51733">MSVTFLIGFQLSVIIFYFSEVSIFTFLTDIKLAFWKKLFIISACVFMNQIPSLAPLIIDPIFFWLILIIRKHKPLSLRTIYLALAPSVFVDLISRFLESCLIPYLLQLNTSISNHLLTSILAYLLLFPCLKITSYLIGKDYKKLYENESSERSKRFTTIMLFFIVAYYIDAFFILGFDDPFLYYLKPIGIPRSYQILYLIFTGLFLIIIAYFNRQSKRHLEDDLKREKEAYIENLLDYGNNLGKLYEDVRQFKKSYLKKLETIGGALEEQDIHKIKHVYQATVGEAKDYWDDKHYTISKLSKLGMPSIKSLLSAKIIKAEKAGLTVHLELPDTINDTYISRFDLLLLFSIFCDNAIESAVLSKEKVVSIAYFLDQDNQIITISNSTQEKQIDINRIFKDGFSTKGGGRGVGLANVLSIIKKYPNISLSTKSKNYDFQQTLIIHKESEQ</sequence>
<protein>
    <submittedName>
        <fullName evidence="3">Histidine kinase</fullName>
    </submittedName>
</protein>
<evidence type="ECO:0000259" key="2">
    <source>
        <dbReference type="Pfam" id="PF14501"/>
    </source>
</evidence>
<dbReference type="AlphaFoldDB" id="A0A1L8MLX8"/>
<keyword evidence="3" id="KW-0418">Kinase</keyword>
<dbReference type="InterPro" id="IPR032834">
    <property type="entry name" value="NatK-like_C"/>
</dbReference>
<feature type="transmembrane region" description="Helical" evidence="1">
    <location>
        <begin position="7"/>
        <end position="27"/>
    </location>
</feature>
<feature type="transmembrane region" description="Helical" evidence="1">
    <location>
        <begin position="79"/>
        <end position="97"/>
    </location>
</feature>
<reference evidence="4" key="1">
    <citation type="submission" date="2016-06" db="EMBL/GenBank/DDBJ databases">
        <authorList>
            <person name="de Vries S.P.W."/>
            <person name="Hadjirin N.F."/>
            <person name="Lay E.M."/>
            <person name="Zadoks R.N."/>
            <person name="Peacock S.J."/>
            <person name="Parkhill J."/>
            <person name="Grant A.J."/>
            <person name="Mcdougall S."/>
            <person name="Holmes M.A."/>
        </authorList>
    </citation>
    <scope>NUCLEOTIDE SEQUENCE [LARGE SCALE GENOMIC DNA]</scope>
    <source>
        <strain evidence="4">NZ1587</strain>
    </source>
</reference>
<keyword evidence="1" id="KW-0472">Membrane</keyword>
<gene>
    <name evidence="3" type="ORF">A9Q68_07265</name>
</gene>
<dbReference type="InterPro" id="IPR036890">
    <property type="entry name" value="HATPase_C_sf"/>
</dbReference>
<dbReference type="PANTHER" id="PTHR40448">
    <property type="entry name" value="TWO-COMPONENT SENSOR HISTIDINE KINASE"/>
    <property type="match status" value="1"/>
</dbReference>
<comment type="caution">
    <text evidence="3">The sequence shown here is derived from an EMBL/GenBank/DDBJ whole genome shotgun (WGS) entry which is preliminary data.</text>
</comment>
<dbReference type="STRING" id="1856638.A9Q68_07265"/>
<evidence type="ECO:0000313" key="3">
    <source>
        <dbReference type="EMBL" id="OJF71780.1"/>
    </source>
</evidence>
<feature type="transmembrane region" description="Helical" evidence="1">
    <location>
        <begin position="117"/>
        <end position="137"/>
    </location>
</feature>
<dbReference type="SUPFAM" id="SSF55874">
    <property type="entry name" value="ATPase domain of HSP90 chaperone/DNA topoisomerase II/histidine kinase"/>
    <property type="match status" value="1"/>
</dbReference>
<dbReference type="Proteomes" id="UP000182015">
    <property type="component" value="Unassembled WGS sequence"/>
</dbReference>
<keyword evidence="3" id="KW-0808">Transferase</keyword>
<evidence type="ECO:0000313" key="4">
    <source>
        <dbReference type="Proteomes" id="UP000182015"/>
    </source>
</evidence>